<protein>
    <submittedName>
        <fullName evidence="1">Uncharacterized protein</fullName>
    </submittedName>
</protein>
<comment type="caution">
    <text evidence="1">The sequence shown here is derived from an EMBL/GenBank/DDBJ whole genome shotgun (WGS) entry which is preliminary data.</text>
</comment>
<dbReference type="EMBL" id="JAWDGP010004860">
    <property type="protein sequence ID" value="KAK3761662.1"/>
    <property type="molecule type" value="Genomic_DNA"/>
</dbReference>
<dbReference type="Proteomes" id="UP001283361">
    <property type="component" value="Unassembled WGS sequence"/>
</dbReference>
<keyword evidence="2" id="KW-1185">Reference proteome</keyword>
<gene>
    <name evidence="1" type="ORF">RRG08_048056</name>
</gene>
<organism evidence="1 2">
    <name type="scientific">Elysia crispata</name>
    <name type="common">lettuce slug</name>
    <dbReference type="NCBI Taxonomy" id="231223"/>
    <lineage>
        <taxon>Eukaryota</taxon>
        <taxon>Metazoa</taxon>
        <taxon>Spiralia</taxon>
        <taxon>Lophotrochozoa</taxon>
        <taxon>Mollusca</taxon>
        <taxon>Gastropoda</taxon>
        <taxon>Heterobranchia</taxon>
        <taxon>Euthyneura</taxon>
        <taxon>Panpulmonata</taxon>
        <taxon>Sacoglossa</taxon>
        <taxon>Placobranchoidea</taxon>
        <taxon>Plakobranchidae</taxon>
        <taxon>Elysia</taxon>
    </lineage>
</organism>
<name>A0AAE0Z2Q0_9GAST</name>
<sequence length="75" mass="8675">MDLFDQNTLKIVQDGSVGSEHMTIEQNRRWICWIRTHEHRARSKMDLFDQNTLKIVQDGSVGLEYINIVQDGSVG</sequence>
<dbReference type="AlphaFoldDB" id="A0AAE0Z2Q0"/>
<accession>A0AAE0Z2Q0</accession>
<evidence type="ECO:0000313" key="1">
    <source>
        <dbReference type="EMBL" id="KAK3761662.1"/>
    </source>
</evidence>
<reference evidence="1" key="1">
    <citation type="journal article" date="2023" name="G3 (Bethesda)">
        <title>A reference genome for the long-term kleptoplast-retaining sea slug Elysia crispata morphotype clarki.</title>
        <authorList>
            <person name="Eastman K.E."/>
            <person name="Pendleton A.L."/>
            <person name="Shaikh M.A."/>
            <person name="Suttiyut T."/>
            <person name="Ogas R."/>
            <person name="Tomko P."/>
            <person name="Gavelis G."/>
            <person name="Widhalm J.R."/>
            <person name="Wisecaver J.H."/>
        </authorList>
    </citation>
    <scope>NUCLEOTIDE SEQUENCE</scope>
    <source>
        <strain evidence="1">ECLA1</strain>
    </source>
</reference>
<evidence type="ECO:0000313" key="2">
    <source>
        <dbReference type="Proteomes" id="UP001283361"/>
    </source>
</evidence>
<proteinExistence type="predicted"/>